<feature type="region of interest" description="Disordered" evidence="1">
    <location>
        <begin position="65"/>
        <end position="109"/>
    </location>
</feature>
<proteinExistence type="predicted"/>
<evidence type="ECO:0000313" key="3">
    <source>
        <dbReference type="Proteomes" id="UP000094801"/>
    </source>
</evidence>
<reference evidence="3" key="1">
    <citation type="submission" date="2016-04" db="EMBL/GenBank/DDBJ databases">
        <title>Comparative genomics of biotechnologically important yeasts.</title>
        <authorList>
            <consortium name="DOE Joint Genome Institute"/>
            <person name="Riley R."/>
            <person name="Haridas S."/>
            <person name="Wolfe K.H."/>
            <person name="Lopes M.R."/>
            <person name="Hittinger C.T."/>
            <person name="Goker M."/>
            <person name="Salamov A."/>
            <person name="Wisecaver J."/>
            <person name="Long T.M."/>
            <person name="Aerts A.L."/>
            <person name="Barry K."/>
            <person name="Choi C."/>
            <person name="Clum A."/>
            <person name="Coughlan A.Y."/>
            <person name="Deshpande S."/>
            <person name="Douglass A.P."/>
            <person name="Hanson S.J."/>
            <person name="Klenk H.-P."/>
            <person name="Labutti K."/>
            <person name="Lapidus A."/>
            <person name="Lindquist E."/>
            <person name="Lipzen A."/>
            <person name="Meier-Kolthoff J.P."/>
            <person name="Ohm R.A."/>
            <person name="Otillar R.P."/>
            <person name="Pangilinan J."/>
            <person name="Peng Y."/>
            <person name="Rokas A."/>
            <person name="Rosa C.A."/>
            <person name="Scheuner C."/>
            <person name="Sibirny A.A."/>
            <person name="Slot J.C."/>
            <person name="Stielow J.B."/>
            <person name="Sun H."/>
            <person name="Kurtzman C.P."/>
            <person name="Blackwell M."/>
            <person name="Grigoriev I.V."/>
            <person name="Jeffries T.W."/>
        </authorList>
    </citation>
    <scope>NUCLEOTIDE SEQUENCE [LARGE SCALE GENOMIC DNA]</scope>
    <source>
        <strain evidence="3">NRRL YB-2248</strain>
    </source>
</reference>
<gene>
    <name evidence="2" type="ORF">CANARDRAFT_25354</name>
</gene>
<feature type="compositionally biased region" description="Low complexity" evidence="1">
    <location>
        <begin position="69"/>
        <end position="80"/>
    </location>
</feature>
<feature type="region of interest" description="Disordered" evidence="1">
    <location>
        <begin position="248"/>
        <end position="271"/>
    </location>
</feature>
<name>A0A1E4SUD3_9ASCO</name>
<feature type="compositionally biased region" description="Low complexity" evidence="1">
    <location>
        <begin position="249"/>
        <end position="271"/>
    </location>
</feature>
<dbReference type="EMBL" id="KV453868">
    <property type="protein sequence ID" value="ODV83091.1"/>
    <property type="molecule type" value="Genomic_DNA"/>
</dbReference>
<feature type="compositionally biased region" description="Low complexity" evidence="1">
    <location>
        <begin position="93"/>
        <end position="108"/>
    </location>
</feature>
<evidence type="ECO:0000313" key="2">
    <source>
        <dbReference type="EMBL" id="ODV83091.1"/>
    </source>
</evidence>
<keyword evidence="3" id="KW-1185">Reference proteome</keyword>
<dbReference type="Proteomes" id="UP000094801">
    <property type="component" value="Unassembled WGS sequence"/>
</dbReference>
<evidence type="ECO:0000256" key="1">
    <source>
        <dbReference type="SAM" id="MobiDB-lite"/>
    </source>
</evidence>
<dbReference type="AlphaFoldDB" id="A0A1E4SUD3"/>
<organism evidence="2 3">
    <name type="scientific">[Candida] arabinofermentans NRRL YB-2248</name>
    <dbReference type="NCBI Taxonomy" id="983967"/>
    <lineage>
        <taxon>Eukaryota</taxon>
        <taxon>Fungi</taxon>
        <taxon>Dikarya</taxon>
        <taxon>Ascomycota</taxon>
        <taxon>Saccharomycotina</taxon>
        <taxon>Pichiomycetes</taxon>
        <taxon>Pichiales</taxon>
        <taxon>Pichiaceae</taxon>
        <taxon>Ogataea</taxon>
        <taxon>Ogataea/Candida clade</taxon>
    </lineage>
</organism>
<protein>
    <submittedName>
        <fullName evidence="2">Uncharacterized protein</fullName>
    </submittedName>
</protein>
<accession>A0A1E4SUD3</accession>
<sequence>MHSLTETLTFGLMSKIRRRLATDQTGVQLITPDYVDVDAAAAASNKLDDSKKLLKSCSAISRSKSNAKQLQQQQQQQQLLVEPSNSSGATAFSYPPSSTSAALTPTTYKDPKLLNSTTQKMKMIGLLSKRIPTSQALKVTTRSLKPSKGTKAPKLDHITHHQHQHQHQQVRPISHATSNSISTTTAFTNNSDSLFLSIPGNDLTRENSRLSQLSDFSTCTESTSINMNYRLVTDNHLMPGIRTADDDNYNINDNNNNNNYNNNHNHNNYHN</sequence>